<protein>
    <recommendedName>
        <fullName evidence="3">N-acetyltransferase domain-containing protein</fullName>
    </recommendedName>
</protein>
<evidence type="ECO:0000256" key="1">
    <source>
        <dbReference type="ARBA" id="ARBA00022679"/>
    </source>
</evidence>
<dbReference type="Gene3D" id="3.40.630.30">
    <property type="match status" value="1"/>
</dbReference>
<dbReference type="InterPro" id="IPR050832">
    <property type="entry name" value="Bact_Acetyltransf"/>
</dbReference>
<name>A0A6J4RRF7_9ACTN</name>
<reference evidence="4" key="1">
    <citation type="submission" date="2020-02" db="EMBL/GenBank/DDBJ databases">
        <authorList>
            <person name="Meier V. D."/>
        </authorList>
    </citation>
    <scope>NUCLEOTIDE SEQUENCE</scope>
    <source>
        <strain evidence="4">AVDCRST_MAG12</strain>
    </source>
</reference>
<accession>A0A6J4RRF7</accession>
<dbReference type="EMBL" id="CADCVK010000152">
    <property type="protein sequence ID" value="CAA9473175.1"/>
    <property type="molecule type" value="Genomic_DNA"/>
</dbReference>
<evidence type="ECO:0000256" key="2">
    <source>
        <dbReference type="ARBA" id="ARBA00023315"/>
    </source>
</evidence>
<keyword evidence="2" id="KW-0012">Acyltransferase</keyword>
<dbReference type="InterPro" id="IPR016181">
    <property type="entry name" value="Acyl_CoA_acyltransferase"/>
</dbReference>
<feature type="domain" description="N-acetyltransferase" evidence="3">
    <location>
        <begin position="15"/>
        <end position="155"/>
    </location>
</feature>
<dbReference type="GO" id="GO:0016747">
    <property type="term" value="F:acyltransferase activity, transferring groups other than amino-acyl groups"/>
    <property type="evidence" value="ECO:0007669"/>
    <property type="project" value="InterPro"/>
</dbReference>
<proteinExistence type="predicted"/>
<dbReference type="Pfam" id="PF00583">
    <property type="entry name" value="Acetyltransf_1"/>
    <property type="match status" value="1"/>
</dbReference>
<organism evidence="4">
    <name type="scientific">uncultured Rubrobacteraceae bacterium</name>
    <dbReference type="NCBI Taxonomy" id="349277"/>
    <lineage>
        <taxon>Bacteria</taxon>
        <taxon>Bacillati</taxon>
        <taxon>Actinomycetota</taxon>
        <taxon>Rubrobacteria</taxon>
        <taxon>Rubrobacterales</taxon>
        <taxon>Rubrobacteraceae</taxon>
        <taxon>environmental samples</taxon>
    </lineage>
</organism>
<dbReference type="PANTHER" id="PTHR43877">
    <property type="entry name" value="AMINOALKYLPHOSPHONATE N-ACETYLTRANSFERASE-RELATED-RELATED"/>
    <property type="match status" value="1"/>
</dbReference>
<dbReference type="CDD" id="cd04301">
    <property type="entry name" value="NAT_SF"/>
    <property type="match status" value="1"/>
</dbReference>
<dbReference type="AlphaFoldDB" id="A0A6J4RRF7"/>
<dbReference type="InterPro" id="IPR000182">
    <property type="entry name" value="GNAT_dom"/>
</dbReference>
<sequence>MDYEVVTAGSGEVGALVRLCSALFREDAGTRDPCTEVGWPEAHGREHFSAMISSDDALCLIAACGGTSVGYLAGLIQRPTTVRPVRIAEVQSMYVETSSRGRGVGSALVSEFLSWAGNRRADRVSVTAYAANEEAMGFYSRLGFRPRSTTLEKPL</sequence>
<evidence type="ECO:0000313" key="4">
    <source>
        <dbReference type="EMBL" id="CAA9473175.1"/>
    </source>
</evidence>
<dbReference type="PROSITE" id="PS51186">
    <property type="entry name" value="GNAT"/>
    <property type="match status" value="1"/>
</dbReference>
<evidence type="ECO:0000259" key="3">
    <source>
        <dbReference type="PROSITE" id="PS51186"/>
    </source>
</evidence>
<keyword evidence="1" id="KW-0808">Transferase</keyword>
<gene>
    <name evidence="4" type="ORF">AVDCRST_MAG12-942</name>
</gene>
<dbReference type="SUPFAM" id="SSF55729">
    <property type="entry name" value="Acyl-CoA N-acyltransferases (Nat)"/>
    <property type="match status" value="1"/>
</dbReference>